<proteinExistence type="predicted"/>
<reference evidence="1" key="1">
    <citation type="submission" date="2014-09" db="EMBL/GenBank/DDBJ databases">
        <authorList>
            <person name="Magalhaes I.L.F."/>
            <person name="Oliveira U."/>
            <person name="Santos F.R."/>
            <person name="Vidigal T.H.D.A."/>
            <person name="Brescovit A.D."/>
            <person name="Santos A.J."/>
        </authorList>
    </citation>
    <scope>NUCLEOTIDE SEQUENCE</scope>
    <source>
        <tissue evidence="1">Shoot tissue taken approximately 20 cm above the soil surface</tissue>
    </source>
</reference>
<dbReference type="AlphaFoldDB" id="A0A0A9BNC4"/>
<name>A0A0A9BNC4_ARUDO</name>
<evidence type="ECO:0000313" key="1">
    <source>
        <dbReference type="EMBL" id="JAD63638.1"/>
    </source>
</evidence>
<accession>A0A0A9BNC4</accession>
<organism evidence="1">
    <name type="scientific">Arundo donax</name>
    <name type="common">Giant reed</name>
    <name type="synonym">Donax arundinaceus</name>
    <dbReference type="NCBI Taxonomy" id="35708"/>
    <lineage>
        <taxon>Eukaryota</taxon>
        <taxon>Viridiplantae</taxon>
        <taxon>Streptophyta</taxon>
        <taxon>Embryophyta</taxon>
        <taxon>Tracheophyta</taxon>
        <taxon>Spermatophyta</taxon>
        <taxon>Magnoliopsida</taxon>
        <taxon>Liliopsida</taxon>
        <taxon>Poales</taxon>
        <taxon>Poaceae</taxon>
        <taxon>PACMAD clade</taxon>
        <taxon>Arundinoideae</taxon>
        <taxon>Arundineae</taxon>
        <taxon>Arundo</taxon>
    </lineage>
</organism>
<reference evidence="1" key="2">
    <citation type="journal article" date="2015" name="Data Brief">
        <title>Shoot transcriptome of the giant reed, Arundo donax.</title>
        <authorList>
            <person name="Barrero R.A."/>
            <person name="Guerrero F.D."/>
            <person name="Moolhuijzen P."/>
            <person name="Goolsby J.A."/>
            <person name="Tidwell J."/>
            <person name="Bellgard S.E."/>
            <person name="Bellgard M.I."/>
        </authorList>
    </citation>
    <scope>NUCLEOTIDE SEQUENCE</scope>
    <source>
        <tissue evidence="1">Shoot tissue taken approximately 20 cm above the soil surface</tissue>
    </source>
</reference>
<sequence>MVPLGNYYNNLWKLRGFHVNRHPCKFAIIMSKFVAGHVTSN</sequence>
<protein>
    <submittedName>
        <fullName evidence="1">Uncharacterized protein</fullName>
    </submittedName>
</protein>
<dbReference type="EMBL" id="GBRH01234257">
    <property type="protein sequence ID" value="JAD63638.1"/>
    <property type="molecule type" value="Transcribed_RNA"/>
</dbReference>